<reference evidence="2" key="1">
    <citation type="submission" date="2020-10" db="EMBL/GenBank/DDBJ databases">
        <authorList>
            <person name="Gilroy R."/>
        </authorList>
    </citation>
    <scope>NUCLEOTIDE SEQUENCE</scope>
    <source>
        <strain evidence="2">CHK184-20233</strain>
    </source>
</reference>
<dbReference type="PROSITE" id="PS51186">
    <property type="entry name" value="GNAT"/>
    <property type="match status" value="1"/>
</dbReference>
<dbReference type="EMBL" id="DVHC01000002">
    <property type="protein sequence ID" value="HIR58421.1"/>
    <property type="molecule type" value="Genomic_DNA"/>
</dbReference>
<dbReference type="PANTHER" id="PTHR43415">
    <property type="entry name" value="SPERMIDINE N(1)-ACETYLTRANSFERASE"/>
    <property type="match status" value="1"/>
</dbReference>
<protein>
    <submittedName>
        <fullName evidence="2">GNAT family N-acetyltransferase</fullName>
    </submittedName>
</protein>
<evidence type="ECO:0000313" key="2">
    <source>
        <dbReference type="EMBL" id="HIR58421.1"/>
    </source>
</evidence>
<proteinExistence type="predicted"/>
<evidence type="ECO:0000313" key="3">
    <source>
        <dbReference type="Proteomes" id="UP000824232"/>
    </source>
</evidence>
<gene>
    <name evidence="2" type="ORF">IAB38_00055</name>
</gene>
<organism evidence="2 3">
    <name type="scientific">Candidatus Onthousia excrementipullorum</name>
    <dbReference type="NCBI Taxonomy" id="2840884"/>
    <lineage>
        <taxon>Bacteria</taxon>
        <taxon>Bacillati</taxon>
        <taxon>Bacillota</taxon>
        <taxon>Bacilli</taxon>
        <taxon>Candidatus Onthousia</taxon>
    </lineage>
</organism>
<dbReference type="Pfam" id="PF13302">
    <property type="entry name" value="Acetyltransf_3"/>
    <property type="match status" value="1"/>
</dbReference>
<dbReference type="GO" id="GO:0016747">
    <property type="term" value="F:acyltransferase activity, transferring groups other than amino-acyl groups"/>
    <property type="evidence" value="ECO:0007669"/>
    <property type="project" value="InterPro"/>
</dbReference>
<dbReference type="Proteomes" id="UP000824232">
    <property type="component" value="Unassembled WGS sequence"/>
</dbReference>
<comment type="caution">
    <text evidence="2">The sequence shown here is derived from an EMBL/GenBank/DDBJ whole genome shotgun (WGS) entry which is preliminary data.</text>
</comment>
<sequence length="171" mass="19989">MNKYEKVFESERIYYTKITKELIDDYLNMINDKEVANKISHNPKTFTYEDELKWVEINLKENAIIFSMIEKSTDDYIGNIEIMHINDKGIGEIGICITAKKQNQHYGTEAMKAIIKYGIEKIGLSGLELNVYKTNPRAIRCYEKVGFVQDGIGKTQEDIHMIYKKTKQYKK</sequence>
<dbReference type="PANTHER" id="PTHR43415:SF3">
    <property type="entry name" value="GNAT-FAMILY ACETYLTRANSFERASE"/>
    <property type="match status" value="1"/>
</dbReference>
<feature type="domain" description="N-acetyltransferase" evidence="1">
    <location>
        <begin position="13"/>
        <end position="168"/>
    </location>
</feature>
<reference evidence="2" key="2">
    <citation type="journal article" date="2021" name="PeerJ">
        <title>Extensive microbial diversity within the chicken gut microbiome revealed by metagenomics and culture.</title>
        <authorList>
            <person name="Gilroy R."/>
            <person name="Ravi A."/>
            <person name="Getino M."/>
            <person name="Pursley I."/>
            <person name="Horton D.L."/>
            <person name="Alikhan N.F."/>
            <person name="Baker D."/>
            <person name="Gharbi K."/>
            <person name="Hall N."/>
            <person name="Watson M."/>
            <person name="Adriaenssens E.M."/>
            <person name="Foster-Nyarko E."/>
            <person name="Jarju S."/>
            <person name="Secka A."/>
            <person name="Antonio M."/>
            <person name="Oren A."/>
            <person name="Chaudhuri R.R."/>
            <person name="La Ragione R."/>
            <person name="Hildebrand F."/>
            <person name="Pallen M.J."/>
        </authorList>
    </citation>
    <scope>NUCLEOTIDE SEQUENCE</scope>
    <source>
        <strain evidence="2">CHK184-20233</strain>
    </source>
</reference>
<dbReference type="SUPFAM" id="SSF55729">
    <property type="entry name" value="Acyl-CoA N-acyltransferases (Nat)"/>
    <property type="match status" value="1"/>
</dbReference>
<evidence type="ECO:0000259" key="1">
    <source>
        <dbReference type="PROSITE" id="PS51186"/>
    </source>
</evidence>
<dbReference type="InterPro" id="IPR000182">
    <property type="entry name" value="GNAT_dom"/>
</dbReference>
<name>A0A9D1DSW5_9FIRM</name>
<dbReference type="Gene3D" id="3.40.630.30">
    <property type="match status" value="1"/>
</dbReference>
<dbReference type="InterPro" id="IPR016181">
    <property type="entry name" value="Acyl_CoA_acyltransferase"/>
</dbReference>
<accession>A0A9D1DSW5</accession>
<dbReference type="AlphaFoldDB" id="A0A9D1DSW5"/>